<dbReference type="Pfam" id="PF13515">
    <property type="entry name" value="FUSC_2"/>
    <property type="match status" value="1"/>
</dbReference>
<evidence type="ECO:0000313" key="7">
    <source>
        <dbReference type="EMBL" id="CAB3795891.1"/>
    </source>
</evidence>
<sequence length="332" mass="35425">MLDKLVNVRLLSYGAVLLAPVFLAGLVTGNPLWLRAEIVTVSAFIAAERSRLAPLGVLVHVVAICVGFIAMTLALGTPEWFVVACMLLAATCVSITAAGAQMRWTGAFTCIPVLYVACATAHDANGRGMMQLCTETCPYLFCAALPVIFASIVSYRAKQRAAKSNVRAWLVLRQVSETPAPNYLEGMIAAAFAVGVAAWLAEWHRVPYPQWLIWSAASVVTGDIASARAKWKDRIVGAIVGVSAGMLFGIFMPHAPLLFSILTALVALTLVAFNQYVVAFGTRCALHAVAIIVAGHSIFSADARMINVVLGSTIGIVFVLGTHFIGRSIKRH</sequence>
<feature type="transmembrane region" description="Helical" evidence="5">
    <location>
        <begin position="138"/>
        <end position="157"/>
    </location>
</feature>
<feature type="transmembrane region" description="Helical" evidence="5">
    <location>
        <begin position="104"/>
        <end position="122"/>
    </location>
</feature>
<evidence type="ECO:0000256" key="1">
    <source>
        <dbReference type="ARBA" id="ARBA00004141"/>
    </source>
</evidence>
<dbReference type="InterPro" id="IPR049453">
    <property type="entry name" value="Memb_transporter_dom"/>
</dbReference>
<feature type="transmembrane region" description="Helical" evidence="5">
    <location>
        <begin position="80"/>
        <end position="97"/>
    </location>
</feature>
<dbReference type="EMBL" id="CADIKK010000020">
    <property type="protein sequence ID" value="CAB3795891.1"/>
    <property type="molecule type" value="Genomic_DNA"/>
</dbReference>
<feature type="transmembrane region" description="Helical" evidence="5">
    <location>
        <begin position="55"/>
        <end position="74"/>
    </location>
</feature>
<feature type="transmembrane region" description="Helical" evidence="5">
    <location>
        <begin position="305"/>
        <end position="326"/>
    </location>
</feature>
<dbReference type="Proteomes" id="UP000494365">
    <property type="component" value="Unassembled WGS sequence"/>
</dbReference>
<keyword evidence="8" id="KW-1185">Reference proteome</keyword>
<dbReference type="GO" id="GO:0016020">
    <property type="term" value="C:membrane"/>
    <property type="evidence" value="ECO:0007669"/>
    <property type="project" value="UniProtKB-SubCell"/>
</dbReference>
<dbReference type="RefSeq" id="WP_175151377.1">
    <property type="nucleotide sequence ID" value="NZ_CADIKK010000020.1"/>
</dbReference>
<feature type="domain" description="Integral membrane bound transporter" evidence="6">
    <location>
        <begin position="196"/>
        <end position="318"/>
    </location>
</feature>
<keyword evidence="3 5" id="KW-1133">Transmembrane helix</keyword>
<dbReference type="AlphaFoldDB" id="A0A6S7BCU2"/>
<keyword evidence="2 5" id="KW-0812">Transmembrane</keyword>
<evidence type="ECO:0000256" key="4">
    <source>
        <dbReference type="ARBA" id="ARBA00023136"/>
    </source>
</evidence>
<feature type="transmembrane region" description="Helical" evidence="5">
    <location>
        <begin position="234"/>
        <end position="251"/>
    </location>
</feature>
<feature type="transmembrane region" description="Helical" evidence="5">
    <location>
        <begin position="280"/>
        <end position="299"/>
    </location>
</feature>
<name>A0A6S7BCU2_9BURK</name>
<evidence type="ECO:0000259" key="6">
    <source>
        <dbReference type="Pfam" id="PF13515"/>
    </source>
</evidence>
<feature type="transmembrane region" description="Helical" evidence="5">
    <location>
        <begin position="12"/>
        <end position="34"/>
    </location>
</feature>
<evidence type="ECO:0000256" key="2">
    <source>
        <dbReference type="ARBA" id="ARBA00022692"/>
    </source>
</evidence>
<accession>A0A6S7BCU2</accession>
<organism evidence="7 8">
    <name type="scientific">Paraburkholderia ultramafica</name>
    <dbReference type="NCBI Taxonomy" id="1544867"/>
    <lineage>
        <taxon>Bacteria</taxon>
        <taxon>Pseudomonadati</taxon>
        <taxon>Pseudomonadota</taxon>
        <taxon>Betaproteobacteria</taxon>
        <taxon>Burkholderiales</taxon>
        <taxon>Burkholderiaceae</taxon>
        <taxon>Paraburkholderia</taxon>
    </lineage>
</organism>
<evidence type="ECO:0000256" key="5">
    <source>
        <dbReference type="SAM" id="Phobius"/>
    </source>
</evidence>
<gene>
    <name evidence="7" type="ORF">LMG28614_04251</name>
</gene>
<proteinExistence type="predicted"/>
<comment type="subcellular location">
    <subcellularLocation>
        <location evidence="1">Membrane</location>
        <topology evidence="1">Multi-pass membrane protein</topology>
    </subcellularLocation>
</comment>
<protein>
    <recommendedName>
        <fullName evidence="6">Integral membrane bound transporter domain-containing protein</fullName>
    </recommendedName>
</protein>
<keyword evidence="4 5" id="KW-0472">Membrane</keyword>
<evidence type="ECO:0000256" key="3">
    <source>
        <dbReference type="ARBA" id="ARBA00022989"/>
    </source>
</evidence>
<reference evidence="7 8" key="1">
    <citation type="submission" date="2020-04" db="EMBL/GenBank/DDBJ databases">
        <authorList>
            <person name="De Canck E."/>
        </authorList>
    </citation>
    <scope>NUCLEOTIDE SEQUENCE [LARGE SCALE GENOMIC DNA]</scope>
    <source>
        <strain evidence="7 8">LMG 28614</strain>
    </source>
</reference>
<evidence type="ECO:0000313" key="8">
    <source>
        <dbReference type="Proteomes" id="UP000494365"/>
    </source>
</evidence>